<accession>A0A8S1NNA6</accession>
<dbReference type="OMA" id="RRSIDCY"/>
<evidence type="ECO:0000313" key="7">
    <source>
        <dbReference type="EMBL" id="CAD8091856.1"/>
    </source>
</evidence>
<keyword evidence="1" id="KW-0547">Nucleotide-binding</keyword>
<dbReference type="PANTHER" id="PTHR21529">
    <property type="entry name" value="MAMMARY TURMOR VIRUS RECEPTOR HOMOLOG 1, 2 MTVR1, 2"/>
    <property type="match status" value="1"/>
</dbReference>
<dbReference type="Pfam" id="PF13361">
    <property type="entry name" value="UvrD_C"/>
    <property type="match status" value="1"/>
</dbReference>
<keyword evidence="3" id="KW-0347">Helicase</keyword>
<keyword evidence="5" id="KW-0175">Coiled coil</keyword>
<dbReference type="GO" id="GO:0005524">
    <property type="term" value="F:ATP binding"/>
    <property type="evidence" value="ECO:0007669"/>
    <property type="project" value="UniProtKB-KW"/>
</dbReference>
<dbReference type="GO" id="GO:0016787">
    <property type="term" value="F:hydrolase activity"/>
    <property type="evidence" value="ECO:0007669"/>
    <property type="project" value="UniProtKB-KW"/>
</dbReference>
<feature type="coiled-coil region" evidence="5">
    <location>
        <begin position="544"/>
        <end position="571"/>
    </location>
</feature>
<feature type="coiled-coil region" evidence="5">
    <location>
        <begin position="416"/>
        <end position="489"/>
    </location>
</feature>
<protein>
    <recommendedName>
        <fullName evidence="6">UvrD-like helicase C-terminal domain-containing protein</fullName>
    </recommendedName>
</protein>
<dbReference type="InterPro" id="IPR014017">
    <property type="entry name" value="DNA_helicase_UvrD-like_C"/>
</dbReference>
<sequence length="2336" mass="277034">MNNQVFKSEKEYLKAKQKLYQDKLNLILTDIDQFYRIRLSGKQFLIRYFQYLMEVNERQQRGDNSPFFYEMANYFREFNIKQFFPKKIWQFNVTKPFMNSLSNVSETDIINIFILLNLILEGKFNYYSESIIKVLPYEGGNVKFPFEFNYIIGFNFQGFLKLVIQVIPKLYPILNDEGKPLHFEFRHEIILVGLGPENQKNSIGYYEIDKYYRNQQTSPNFFANMKLVKEKINTSQIIPHATKIGIKPKSYKDILLPREFQIVKLDCQDYVYNESFKRWIPASTQILIDNKLARINQFSNNHFLIQKYSQQPSAFQLFKIIQNIPNYKVNLTNEQQEIISYNGDGLVIGRSGTGKTTCALLRLFTTDILFKIRSKLDQINYQTTDIQLNQQQKDCQLKTVFVTASPLLACQVKRLYDKLVQNIQDVINNKKRQQKNQMETQIENDQEDLDQSTYQIIDAIKSDQQQQEYQQLNQEEEMDDQEIDEYEKEMGKFLKFSDVTQFPIFVTLRKFLFLVDASLINSFFTIFGNKQDRSSQWHNEQFGQMKLSQNNEVIEKKLEQFNQKLMDEIDNQDYIQIKMPEVTQDVFVRIFWPKILTTIKSKCPISKCFDPIYVWSEICTKIKGHETSHEYPDRYMNYDNYYYMQSLPEDQCSFVYEAFQIYEQHKYQLGYYDLLDLVNHINYELAYGNDIIENVHYLILDELQDVPKAVLILLDQLTELGLFCCGDNAQNIAKGISYKFFEVQNCLLSFRNSKKKIHRNLKIFDLSVNFRSHNKILQLANSVIRMIEIFFPYKIDKLKKETSNLKGPKPVVIKSDNVKHLLNNLCDFFSNDKQIVEFGCNQVIIVKDQDSKSKLPIELQNILCLTIYEAKGLEFDDVILFNFFHDSTASIKEWESLNDLEPQVEYLKKIDYEKYITNHQTEVIASSKQKNNELVEVWQLKMKNMKECQEISIDLCQELKQLYVAITRPKKRLIIYDQSLEKRRFIQNIWIKLNAVKIVDCQIQPQDIRFQLLLQNNNKENWKRQGFKMFRMNNYDQAAKCFKFAEEKQLEQKSIAYNIVVNNAHISNSHQQFLQAAIIFEEIGLLPRAAQCYFTAKQFQKAQELYEKLGQINEMAESAYFAHNYQKAAQGFEILGDIRRSIDCYCLQKDWDNVIIMLNKYKQEFSQKERLAFLNQFFPNYLQNLAQQIQDKAIEQSDCTQEFQAINQEDKSILNQSESFMIQNSIINKSEEDYQVINNQIINQSNNEQSLEILNNEEQSQSFQIENESQQNMEHLSIFDPEDEWLKYDQKQLIKSMSSKISHQSEFSNIVLLNQPPQITLLTSKNNIFISNQILQELIHKLQLFSNEFKNHLDQQKYKSVQLSNRKDDEKEFDHIINFVYDLDNIDIDSIYMILDILEQFKSYKLCIYLCNHFKLATYLGRYLVSLMSTYSTLNKTKSQVNIQMITFGSIRRNLLEQSAISQIAVNNILETINPIFLTFKNEEELSLNNSLGLNCYQQLIGLGFWKSFIYQLNFKHSIDLCMSFNNYSDAIEIFKKVQLNRKYELSEQEKFKLMKIQYYQQIKLIQGQQERASDFVKELDDIFQITKNYYMNKKQELEEKDLNQLIINANIHKTNLNFNQKLKQIEAVILSFDILKLRFECSYEIFIGLFEIVEYFHNSLITFQNQEDIKEALLICYGFSIPQGDIMIHYSHSLLIHISSKIVKQVVKDQKNKDDIQKQNSSLIFVDIGYEYISIQFEQAIELIKNSFSQKIMMILNNKSKKSMDYYQVNDDDSFSVNSQEDWEDTLAELLVFLMLEQSNKKFQCKIAQKKEEQKKLHPLSIYYSKQTELQEYSIVDSEPSQILQLIQRIILKNNLRIINTPNYIKKLIRDISLNQIIQIKNQKDNSHSKMIMAINLLNLTDQLSYAVLILQNSKKGNEPYLKYIEFLECQHFGIVEDVIGCFLDYSQFVNDKFYLDEQLYHVIRIGLNILISLLCNSQEKLTIAKSYKEYLNNIENVDENNCKLETGIFQLTNQQLIEEYLQFLFDFYQYCCSQYYQDQIQQFLMIFAINLLNIQQGKIIKSLIDYIKDNQKLKNLQRLQDYLIKEISKNKQEVQKKKFIIITLTSYLEEDIIEVKIVNTKSDQQLDECYDKCIQVWNAYQSETDSKINCMKDLIKKWKGFRQNHKIYLTEQIKMNLQFIRSLEYFKIGDCQNLRDLNRYMRQNISNFNEDLQLSVTLQRQLLKARQNFVNSLDIHLINSLLNDLGEQMKLLLKGNDIHQKVKQLEMDLKMWEKNDEERQTNEKMLELNKQLIIEKWKDLKAGIKLNSNKLNQQSNSRVQKDQLTTIQEVVEEG</sequence>
<evidence type="ECO:0000256" key="1">
    <source>
        <dbReference type="ARBA" id="ARBA00022741"/>
    </source>
</evidence>
<name>A0A8S1NNA6_PARPR</name>
<feature type="domain" description="UvrD-like helicase C-terminal" evidence="6">
    <location>
        <begin position="795"/>
        <end position="975"/>
    </location>
</feature>
<keyword evidence="2" id="KW-0378">Hydrolase</keyword>
<dbReference type="Proteomes" id="UP000688137">
    <property type="component" value="Unassembled WGS sequence"/>
</dbReference>
<evidence type="ECO:0000256" key="5">
    <source>
        <dbReference type="SAM" id="Coils"/>
    </source>
</evidence>
<keyword evidence="8" id="KW-1185">Reference proteome</keyword>
<dbReference type="GO" id="GO:0004386">
    <property type="term" value="F:helicase activity"/>
    <property type="evidence" value="ECO:0007669"/>
    <property type="project" value="UniProtKB-KW"/>
</dbReference>
<organism evidence="7 8">
    <name type="scientific">Paramecium primaurelia</name>
    <dbReference type="NCBI Taxonomy" id="5886"/>
    <lineage>
        <taxon>Eukaryota</taxon>
        <taxon>Sar</taxon>
        <taxon>Alveolata</taxon>
        <taxon>Ciliophora</taxon>
        <taxon>Intramacronucleata</taxon>
        <taxon>Oligohymenophorea</taxon>
        <taxon>Peniculida</taxon>
        <taxon>Parameciidae</taxon>
        <taxon>Paramecium</taxon>
    </lineage>
</organism>
<reference evidence="7" key="1">
    <citation type="submission" date="2021-01" db="EMBL/GenBank/DDBJ databases">
        <authorList>
            <consortium name="Genoscope - CEA"/>
            <person name="William W."/>
        </authorList>
    </citation>
    <scope>NUCLEOTIDE SEQUENCE</scope>
</reference>
<evidence type="ECO:0000256" key="4">
    <source>
        <dbReference type="ARBA" id="ARBA00022840"/>
    </source>
</evidence>
<dbReference type="EMBL" id="CAJJDM010000092">
    <property type="protein sequence ID" value="CAD8091856.1"/>
    <property type="molecule type" value="Genomic_DNA"/>
</dbReference>
<evidence type="ECO:0000256" key="2">
    <source>
        <dbReference type="ARBA" id="ARBA00022801"/>
    </source>
</evidence>
<evidence type="ECO:0000313" key="8">
    <source>
        <dbReference type="Proteomes" id="UP000688137"/>
    </source>
</evidence>
<evidence type="ECO:0000259" key="6">
    <source>
        <dbReference type="Pfam" id="PF13361"/>
    </source>
</evidence>
<proteinExistence type="predicted"/>
<comment type="caution">
    <text evidence="7">The sequence shown here is derived from an EMBL/GenBank/DDBJ whole genome shotgun (WGS) entry which is preliminary data.</text>
</comment>
<dbReference type="PANTHER" id="PTHR21529:SF4">
    <property type="entry name" value="TPR AND ANKYRIN REPEAT-CONTAINING PROTEIN 1"/>
    <property type="match status" value="1"/>
</dbReference>
<gene>
    <name evidence="7" type="ORF">PPRIM_AZ9-3.1.T0890095</name>
</gene>
<evidence type="ECO:0000256" key="3">
    <source>
        <dbReference type="ARBA" id="ARBA00022806"/>
    </source>
</evidence>
<keyword evidence="4" id="KW-0067">ATP-binding</keyword>
<dbReference type="InterPro" id="IPR039904">
    <property type="entry name" value="TRANK1"/>
</dbReference>